<dbReference type="RefSeq" id="WP_054021695.1">
    <property type="nucleotide sequence ID" value="NZ_BBYR01000058.1"/>
</dbReference>
<dbReference type="OrthoDB" id="9794948at2"/>
<dbReference type="Pfam" id="PF04299">
    <property type="entry name" value="FMN_bind_2"/>
    <property type="match status" value="1"/>
</dbReference>
<comment type="caution">
    <text evidence="1">The sequence shown here is derived from an EMBL/GenBank/DDBJ whole genome shotgun (WGS) entry which is preliminary data.</text>
</comment>
<accession>A0A0K8P561</accession>
<dbReference type="InterPro" id="IPR007396">
    <property type="entry name" value="TR_PAI2-type"/>
</dbReference>
<dbReference type="EMBL" id="BBYR01000058">
    <property type="protein sequence ID" value="GAP37782.1"/>
    <property type="molecule type" value="Genomic_DNA"/>
</dbReference>
<reference evidence="1 2" key="2">
    <citation type="journal article" date="2016" name="Science">
        <title>A bacterium that degrades and assimilates poly(ethylene terephthalate).</title>
        <authorList>
            <person name="Yoshida S."/>
            <person name="Hiraga K."/>
            <person name="Takehana T."/>
            <person name="Taniguchi I."/>
            <person name="Yamaji H."/>
            <person name="Maeda Y."/>
            <person name="Toyohara K."/>
            <person name="Miyamoto K."/>
            <person name="Kimura Y."/>
            <person name="Oda K."/>
        </authorList>
    </citation>
    <scope>NUCLEOTIDE SEQUENCE [LARGE SCALE GENOMIC DNA]</scope>
    <source>
        <strain evidence="2">NBRC 110686 / TISTR 2288 / 201-F6</strain>
    </source>
</reference>
<sequence length="223" mass="23547">MYLPSHFAEHDTGALHALIEAHPLATWIAVRPTGGAADGTDGAGVEVNHVPFRLDRGRGPHGTLVGHVARANPVWQHAGPSVFVFHGPQAYVTPGWYPGKAVHGKVVPTWNYAVVHAHGRPRAVTDPAALHAIVATLTDRHEAARPAPWRVDDAPPDFVAQMLGAIVGIEVEIERLEGKFKLSQNRPPADRAAVREGLAARGQPGDAAAAAWMAGVPPTAGGR</sequence>
<name>A0A0K8P561_PISS1</name>
<gene>
    <name evidence="1" type="ORF">ISF6_3727</name>
</gene>
<organism evidence="1 2">
    <name type="scientific">Piscinibacter sakaiensis</name>
    <name type="common">Ideonella sakaiensis</name>
    <dbReference type="NCBI Taxonomy" id="1547922"/>
    <lineage>
        <taxon>Bacteria</taxon>
        <taxon>Pseudomonadati</taxon>
        <taxon>Pseudomonadota</taxon>
        <taxon>Betaproteobacteria</taxon>
        <taxon>Burkholderiales</taxon>
        <taxon>Sphaerotilaceae</taxon>
        <taxon>Piscinibacter</taxon>
    </lineage>
</organism>
<dbReference type="STRING" id="1547922.ISF6_3727"/>
<keyword evidence="2" id="KW-1185">Reference proteome</keyword>
<dbReference type="Proteomes" id="UP000037660">
    <property type="component" value="Unassembled WGS sequence"/>
</dbReference>
<dbReference type="Gene3D" id="2.30.110.10">
    <property type="entry name" value="Electron Transport, Fmn-binding Protein, Chain A"/>
    <property type="match status" value="1"/>
</dbReference>
<dbReference type="InterPro" id="IPR012349">
    <property type="entry name" value="Split_barrel_FMN-bd"/>
</dbReference>
<evidence type="ECO:0000313" key="1">
    <source>
        <dbReference type="EMBL" id="GAP37782.1"/>
    </source>
</evidence>
<dbReference type="PANTHER" id="PTHR35802:SF1">
    <property type="entry name" value="PROTEASE SYNTHASE AND SPORULATION PROTEIN PAI 2"/>
    <property type="match status" value="1"/>
</dbReference>
<protein>
    <submittedName>
        <fullName evidence="1">Transcriptional regulator</fullName>
    </submittedName>
</protein>
<dbReference type="SUPFAM" id="SSF50475">
    <property type="entry name" value="FMN-binding split barrel"/>
    <property type="match status" value="1"/>
</dbReference>
<evidence type="ECO:0000313" key="2">
    <source>
        <dbReference type="Proteomes" id="UP000037660"/>
    </source>
</evidence>
<dbReference type="PIRSF" id="PIRSF010372">
    <property type="entry name" value="PaiB"/>
    <property type="match status" value="1"/>
</dbReference>
<reference evidence="2" key="1">
    <citation type="submission" date="2015-07" db="EMBL/GenBank/DDBJ databases">
        <title>Discovery of a poly(ethylene terephthalate assimilation.</title>
        <authorList>
            <person name="Yoshida S."/>
            <person name="Hiraga K."/>
            <person name="Takehana T."/>
            <person name="Taniguchi I."/>
            <person name="Yamaji H."/>
            <person name="Maeda Y."/>
            <person name="Toyohara K."/>
            <person name="Miyamoto K."/>
            <person name="Kimura Y."/>
            <person name="Oda K."/>
        </authorList>
    </citation>
    <scope>NUCLEOTIDE SEQUENCE [LARGE SCALE GENOMIC DNA]</scope>
    <source>
        <strain evidence="2">NBRC 110686 / TISTR 2288 / 201-F6</strain>
    </source>
</reference>
<dbReference type="AlphaFoldDB" id="A0A0K8P561"/>
<proteinExistence type="predicted"/>
<dbReference type="PANTHER" id="PTHR35802">
    <property type="entry name" value="PROTEASE SYNTHASE AND SPORULATION PROTEIN PAI 2"/>
    <property type="match status" value="1"/>
</dbReference>